<proteinExistence type="predicted"/>
<gene>
    <name evidence="5" type="ORF">IQ241_13540</name>
</gene>
<comment type="caution">
    <text evidence="5">The sequence shown here is derived from an EMBL/GenBank/DDBJ whole genome shotgun (WGS) entry which is preliminary data.</text>
</comment>
<evidence type="ECO:0000313" key="6">
    <source>
        <dbReference type="Proteomes" id="UP000636505"/>
    </source>
</evidence>
<dbReference type="Proteomes" id="UP000636505">
    <property type="component" value="Unassembled WGS sequence"/>
</dbReference>
<dbReference type="PROSITE" id="PS00041">
    <property type="entry name" value="HTH_ARAC_FAMILY_1"/>
    <property type="match status" value="1"/>
</dbReference>
<accession>A0A8J7AWB1</accession>
<feature type="domain" description="HTH araC/xylS-type" evidence="4">
    <location>
        <begin position="197"/>
        <end position="295"/>
    </location>
</feature>
<dbReference type="InterPro" id="IPR009057">
    <property type="entry name" value="Homeodomain-like_sf"/>
</dbReference>
<evidence type="ECO:0000256" key="3">
    <source>
        <dbReference type="ARBA" id="ARBA00023163"/>
    </source>
</evidence>
<evidence type="ECO:0000256" key="2">
    <source>
        <dbReference type="ARBA" id="ARBA00023125"/>
    </source>
</evidence>
<evidence type="ECO:0000313" key="5">
    <source>
        <dbReference type="EMBL" id="MBE9078303.1"/>
    </source>
</evidence>
<dbReference type="PANTHER" id="PTHR46796:SF6">
    <property type="entry name" value="ARAC SUBFAMILY"/>
    <property type="match status" value="1"/>
</dbReference>
<keyword evidence="3" id="KW-0804">Transcription</keyword>
<keyword evidence="6" id="KW-1185">Reference proteome</keyword>
<dbReference type="InterPro" id="IPR050204">
    <property type="entry name" value="AraC_XylS_family_regulators"/>
</dbReference>
<keyword evidence="1" id="KW-0805">Transcription regulation</keyword>
<sequence>MPSAAEPLSKTGQFSNRGLQPPVVSSQACGWKNILVEEFCQPPGEEHYQSATEHTLCLALSHRPLKLFQKVSVRTHISLSTKGDMTVTPAQLSLFSQWDQCDQYLRIRIASKFLDQVAQNEEASGRVELVPKFQTRNPHLEQIGTMLLTELRNGGAAGQLYVESLTNMLAVHLLRSYTAQQPSIALYEGGLTDYQLLQITDYIRDRLSDNIQLSDLAQQLGLSQFHFSRLFKQSTGVSPYQYVLQQRVEEAKQLLKTTKLTIAEIALTCGFSSHSHLGKWFRQQTGMTPKAFRKVS</sequence>
<dbReference type="SMART" id="SM00342">
    <property type="entry name" value="HTH_ARAC"/>
    <property type="match status" value="1"/>
</dbReference>
<dbReference type="GO" id="GO:0043565">
    <property type="term" value="F:sequence-specific DNA binding"/>
    <property type="evidence" value="ECO:0007669"/>
    <property type="project" value="InterPro"/>
</dbReference>
<dbReference type="AlphaFoldDB" id="A0A8J7AWB1"/>
<organism evidence="5 6">
    <name type="scientific">Vasconcelosia minhoensis LEGE 07310</name>
    <dbReference type="NCBI Taxonomy" id="915328"/>
    <lineage>
        <taxon>Bacteria</taxon>
        <taxon>Bacillati</taxon>
        <taxon>Cyanobacteriota</taxon>
        <taxon>Cyanophyceae</taxon>
        <taxon>Nodosilineales</taxon>
        <taxon>Cymatolegaceae</taxon>
        <taxon>Vasconcelosia</taxon>
        <taxon>Vasconcelosia minhoensis</taxon>
    </lineage>
</organism>
<dbReference type="InterPro" id="IPR018062">
    <property type="entry name" value="HTH_AraC-typ_CS"/>
</dbReference>
<dbReference type="InterPro" id="IPR018060">
    <property type="entry name" value="HTH_AraC"/>
</dbReference>
<name>A0A8J7AWB1_9CYAN</name>
<dbReference type="PANTHER" id="PTHR46796">
    <property type="entry name" value="HTH-TYPE TRANSCRIPTIONAL ACTIVATOR RHAS-RELATED"/>
    <property type="match status" value="1"/>
</dbReference>
<dbReference type="Gene3D" id="1.10.10.60">
    <property type="entry name" value="Homeodomain-like"/>
    <property type="match status" value="2"/>
</dbReference>
<dbReference type="GO" id="GO:0003700">
    <property type="term" value="F:DNA-binding transcription factor activity"/>
    <property type="evidence" value="ECO:0007669"/>
    <property type="project" value="InterPro"/>
</dbReference>
<dbReference type="PROSITE" id="PS01124">
    <property type="entry name" value="HTH_ARAC_FAMILY_2"/>
    <property type="match status" value="1"/>
</dbReference>
<reference evidence="5" key="1">
    <citation type="submission" date="2020-10" db="EMBL/GenBank/DDBJ databases">
        <authorList>
            <person name="Castelo-Branco R."/>
            <person name="Eusebio N."/>
            <person name="Adriana R."/>
            <person name="Vieira A."/>
            <person name="Brugerolle De Fraissinette N."/>
            <person name="Rezende De Castro R."/>
            <person name="Schneider M.P."/>
            <person name="Vasconcelos V."/>
            <person name="Leao P.N."/>
        </authorList>
    </citation>
    <scope>NUCLEOTIDE SEQUENCE</scope>
    <source>
        <strain evidence="5">LEGE 07310</strain>
    </source>
</reference>
<evidence type="ECO:0000256" key="1">
    <source>
        <dbReference type="ARBA" id="ARBA00023015"/>
    </source>
</evidence>
<dbReference type="SUPFAM" id="SSF46689">
    <property type="entry name" value="Homeodomain-like"/>
    <property type="match status" value="2"/>
</dbReference>
<dbReference type="EMBL" id="JADEXG010000030">
    <property type="protein sequence ID" value="MBE9078303.1"/>
    <property type="molecule type" value="Genomic_DNA"/>
</dbReference>
<dbReference type="Pfam" id="PF12833">
    <property type="entry name" value="HTH_18"/>
    <property type="match status" value="1"/>
</dbReference>
<dbReference type="RefSeq" id="WP_193907982.1">
    <property type="nucleotide sequence ID" value="NZ_JADEXG010000030.1"/>
</dbReference>
<protein>
    <submittedName>
        <fullName evidence="5">Helix-turn-helix domain-containing protein</fullName>
    </submittedName>
</protein>
<evidence type="ECO:0000259" key="4">
    <source>
        <dbReference type="PROSITE" id="PS01124"/>
    </source>
</evidence>
<keyword evidence="2" id="KW-0238">DNA-binding</keyword>